<dbReference type="OrthoDB" id="10543611at2759"/>
<sequence length="156" mass="17656">MHIYLELWLTKMCRVTDSYHHLPPVASPLVAPANECHPGSDARNTASRQLFAPISGTNQVEGTERVAIQSRRFDAVASRNSHRTVIFMGRQSTVYSQTAGAEDISKQNRSIDFNHRPDFLRVCSVVMRNECYSRDGPSTMPISSMLPLHRCEPRRQ</sequence>
<evidence type="ECO:0000313" key="2">
    <source>
        <dbReference type="Proteomes" id="UP000711996"/>
    </source>
</evidence>
<protein>
    <submittedName>
        <fullName evidence="1">Uncharacterized protein</fullName>
    </submittedName>
</protein>
<dbReference type="EMBL" id="QPMT01000018">
    <property type="protein sequence ID" value="KAF4859054.1"/>
    <property type="molecule type" value="Genomic_DNA"/>
</dbReference>
<reference evidence="1" key="1">
    <citation type="submission" date="2019-06" db="EMBL/GenBank/DDBJ databases">
        <authorList>
            <person name="Gan P."/>
            <person name="Shirasu K."/>
        </authorList>
    </citation>
    <scope>NUCLEOTIDE SEQUENCE [LARGE SCALE GENOMIC DNA]</scope>
    <source>
        <strain evidence="1">CAD2</strain>
    </source>
</reference>
<dbReference type="Proteomes" id="UP000711996">
    <property type="component" value="Unassembled WGS sequence"/>
</dbReference>
<evidence type="ECO:0000313" key="1">
    <source>
        <dbReference type="EMBL" id="KAF4859054.1"/>
    </source>
</evidence>
<keyword evidence="2" id="KW-1185">Reference proteome</keyword>
<dbReference type="AlphaFoldDB" id="A0A9P5K554"/>
<name>A0A9P5K554_COLSI</name>
<proteinExistence type="predicted"/>
<comment type="caution">
    <text evidence="1">The sequence shown here is derived from an EMBL/GenBank/DDBJ whole genome shotgun (WGS) entry which is preliminary data.</text>
</comment>
<organism evidence="1 2">
    <name type="scientific">Colletotrichum siamense</name>
    <name type="common">Anthracnose fungus</name>
    <dbReference type="NCBI Taxonomy" id="690259"/>
    <lineage>
        <taxon>Eukaryota</taxon>
        <taxon>Fungi</taxon>
        <taxon>Dikarya</taxon>
        <taxon>Ascomycota</taxon>
        <taxon>Pezizomycotina</taxon>
        <taxon>Sordariomycetes</taxon>
        <taxon>Hypocreomycetidae</taxon>
        <taxon>Glomerellales</taxon>
        <taxon>Glomerellaceae</taxon>
        <taxon>Colletotrichum</taxon>
        <taxon>Colletotrichum gloeosporioides species complex</taxon>
    </lineage>
</organism>
<accession>A0A9P5K554</accession>
<gene>
    <name evidence="1" type="ORF">CGCSCA2_v006694</name>
</gene>